<proteinExistence type="predicted"/>
<protein>
    <submittedName>
        <fullName evidence="1">Uncharacterized protein</fullName>
    </submittedName>
</protein>
<gene>
    <name evidence="1" type="ORF">NC653_033166</name>
</gene>
<sequence length="91" mass="10433">MEETKKNKYGGSFSGIHTFICFQNIARGIAIGQRYLLYSITRDLTYPNFPTKKNHSMNKRSNLTETIISETWLSKAIQKPEIGKNSKRCTS</sequence>
<evidence type="ECO:0000313" key="2">
    <source>
        <dbReference type="Proteomes" id="UP001164929"/>
    </source>
</evidence>
<dbReference type="Proteomes" id="UP001164929">
    <property type="component" value="Chromosome 14"/>
</dbReference>
<evidence type="ECO:0000313" key="1">
    <source>
        <dbReference type="EMBL" id="KAJ6972769.1"/>
    </source>
</evidence>
<keyword evidence="2" id="KW-1185">Reference proteome</keyword>
<comment type="caution">
    <text evidence="1">The sequence shown here is derived from an EMBL/GenBank/DDBJ whole genome shotgun (WGS) entry which is preliminary data.</text>
</comment>
<dbReference type="AlphaFoldDB" id="A0AAD6LSZ7"/>
<accession>A0AAD6LSZ7</accession>
<organism evidence="1 2">
    <name type="scientific">Populus alba x Populus x berolinensis</name>
    <dbReference type="NCBI Taxonomy" id="444605"/>
    <lineage>
        <taxon>Eukaryota</taxon>
        <taxon>Viridiplantae</taxon>
        <taxon>Streptophyta</taxon>
        <taxon>Embryophyta</taxon>
        <taxon>Tracheophyta</taxon>
        <taxon>Spermatophyta</taxon>
        <taxon>Magnoliopsida</taxon>
        <taxon>eudicotyledons</taxon>
        <taxon>Gunneridae</taxon>
        <taxon>Pentapetalae</taxon>
        <taxon>rosids</taxon>
        <taxon>fabids</taxon>
        <taxon>Malpighiales</taxon>
        <taxon>Salicaceae</taxon>
        <taxon>Saliceae</taxon>
        <taxon>Populus</taxon>
    </lineage>
</organism>
<dbReference type="EMBL" id="JAQIZT010000014">
    <property type="protein sequence ID" value="KAJ6972769.1"/>
    <property type="molecule type" value="Genomic_DNA"/>
</dbReference>
<name>A0AAD6LSZ7_9ROSI</name>
<reference evidence="1" key="1">
    <citation type="journal article" date="2023" name="Mol. Ecol. Resour.">
        <title>Chromosome-level genome assembly of a triploid poplar Populus alba 'Berolinensis'.</title>
        <authorList>
            <person name="Chen S."/>
            <person name="Yu Y."/>
            <person name="Wang X."/>
            <person name="Wang S."/>
            <person name="Zhang T."/>
            <person name="Zhou Y."/>
            <person name="He R."/>
            <person name="Meng N."/>
            <person name="Wang Y."/>
            <person name="Liu W."/>
            <person name="Liu Z."/>
            <person name="Liu J."/>
            <person name="Guo Q."/>
            <person name="Huang H."/>
            <person name="Sederoff R.R."/>
            <person name="Wang G."/>
            <person name="Qu G."/>
            <person name="Chen S."/>
        </authorList>
    </citation>
    <scope>NUCLEOTIDE SEQUENCE</scope>
    <source>
        <strain evidence="1">SC-2020</strain>
    </source>
</reference>